<feature type="transmembrane region" description="Helical" evidence="1">
    <location>
        <begin position="31"/>
        <end position="50"/>
    </location>
</feature>
<dbReference type="Proteomes" id="UP000326384">
    <property type="component" value="Unassembled WGS sequence"/>
</dbReference>
<gene>
    <name evidence="2" type="ORF">F8D52_07180</name>
</gene>
<dbReference type="EMBL" id="VTPV01000003">
    <property type="protein sequence ID" value="KAB1231581.1"/>
    <property type="molecule type" value="Genomic_DNA"/>
</dbReference>
<feature type="transmembrane region" description="Helical" evidence="1">
    <location>
        <begin position="95"/>
        <end position="116"/>
    </location>
</feature>
<comment type="caution">
    <text evidence="2">The sequence shown here is derived from an EMBL/GenBank/DDBJ whole genome shotgun (WGS) entry which is preliminary data.</text>
</comment>
<evidence type="ECO:0000313" key="3">
    <source>
        <dbReference type="Proteomes" id="UP000326384"/>
    </source>
</evidence>
<evidence type="ECO:0000256" key="1">
    <source>
        <dbReference type="SAM" id="Phobius"/>
    </source>
</evidence>
<evidence type="ECO:0000313" key="2">
    <source>
        <dbReference type="EMBL" id="KAB1231581.1"/>
    </source>
</evidence>
<name>A0A5N4BT33_9FLAO</name>
<keyword evidence="1" id="KW-0472">Membrane</keyword>
<protein>
    <submittedName>
        <fullName evidence="2">Uncharacterized protein</fullName>
    </submittedName>
</protein>
<feature type="transmembrane region" description="Helical" evidence="1">
    <location>
        <begin position="6"/>
        <end position="24"/>
    </location>
</feature>
<dbReference type="RefSeq" id="WP_152289456.1">
    <property type="nucleotide sequence ID" value="NZ_VTPV01000003.1"/>
</dbReference>
<organism evidence="2 3">
    <name type="scientific">Chryseobacterium viscerum</name>
    <dbReference type="NCBI Taxonomy" id="1037377"/>
    <lineage>
        <taxon>Bacteria</taxon>
        <taxon>Pseudomonadati</taxon>
        <taxon>Bacteroidota</taxon>
        <taxon>Flavobacteriia</taxon>
        <taxon>Flavobacteriales</taxon>
        <taxon>Weeksellaceae</taxon>
        <taxon>Chryseobacterium group</taxon>
        <taxon>Chryseobacterium</taxon>
    </lineage>
</organism>
<keyword evidence="3" id="KW-1185">Reference proteome</keyword>
<feature type="transmembrane region" description="Helical" evidence="1">
    <location>
        <begin position="122"/>
        <end position="141"/>
    </location>
</feature>
<keyword evidence="1" id="KW-0812">Transmembrane</keyword>
<proteinExistence type="predicted"/>
<feature type="transmembrane region" description="Helical" evidence="1">
    <location>
        <begin position="56"/>
        <end position="74"/>
    </location>
</feature>
<keyword evidence="1" id="KW-1133">Transmembrane helix</keyword>
<sequence>MNYVTIIYLLNLILYAVYFFVRTGSEVAMSGLDYAVSGILSLFLVFAGYLNAKKGMIYRTVLWMFFVNVFLFICSGLFDQFGSDFNILSTGNSDSFLFTLALIVYNGYLFPLTVILEGSGLSLVFPVVLSFILPSLGYLIGKKLYPGKQKLTEFSHCESKVRQSQ</sequence>
<reference evidence="2 3" key="1">
    <citation type="journal article" date="2019" name="Stand. Genomic Sci.">
        <title>Draft Whole-Genome Sequence of a Novel Chryseobacterium viscerum Strain Isolated from Fresh Water at Dripping Springs, New Mexico.</title>
        <authorList>
            <person name="Kyndt J.A."/>
            <person name="Moore T.C."/>
        </authorList>
    </citation>
    <scope>NUCLEOTIDE SEQUENCE [LARGE SCALE GENOMIC DNA]</scope>
    <source>
        <strain evidence="2 3">DPS</strain>
    </source>
</reference>
<accession>A0A5N4BT33</accession>